<dbReference type="PANTHER" id="PTHR43808">
    <property type="entry name" value="ACETYLORNITHINE DEACETYLASE"/>
    <property type="match status" value="1"/>
</dbReference>
<keyword evidence="5" id="KW-0732">Signal</keyword>
<feature type="signal peptide" evidence="5">
    <location>
        <begin position="1"/>
        <end position="27"/>
    </location>
</feature>
<name>A0ABY6A1R8_9BURK</name>
<dbReference type="PROSITE" id="PS51257">
    <property type="entry name" value="PROKAR_LIPOPROTEIN"/>
    <property type="match status" value="1"/>
</dbReference>
<keyword evidence="4" id="KW-0862">Zinc</keyword>
<dbReference type="RefSeq" id="WP_260719614.1">
    <property type="nucleotide sequence ID" value="NZ_CP104377.1"/>
</dbReference>
<dbReference type="PROSITE" id="PS00758">
    <property type="entry name" value="ARGE_DAPE_CPG2_1"/>
    <property type="match status" value="1"/>
</dbReference>
<dbReference type="NCBIfam" id="NF004788">
    <property type="entry name" value="PRK06133.1"/>
    <property type="match status" value="1"/>
</dbReference>
<evidence type="ECO:0000256" key="5">
    <source>
        <dbReference type="SAM" id="SignalP"/>
    </source>
</evidence>
<dbReference type="InterPro" id="IPR017150">
    <property type="entry name" value="Pept_M20_glutamate_carboxypep"/>
</dbReference>
<keyword evidence="7" id="KW-0645">Protease</keyword>
<dbReference type="SUPFAM" id="SSF55031">
    <property type="entry name" value="Bacterial exopeptidase dimerisation domain"/>
    <property type="match status" value="1"/>
</dbReference>
<dbReference type="InterPro" id="IPR036264">
    <property type="entry name" value="Bact_exopeptidase_dim_dom"/>
</dbReference>
<dbReference type="Pfam" id="PF07687">
    <property type="entry name" value="M20_dimer"/>
    <property type="match status" value="1"/>
</dbReference>
<dbReference type="InterPro" id="IPR001261">
    <property type="entry name" value="ArgE/DapE_CS"/>
</dbReference>
<evidence type="ECO:0000256" key="3">
    <source>
        <dbReference type="ARBA" id="ARBA00022801"/>
    </source>
</evidence>
<organism evidence="7 8">
    <name type="scientific">Comamonas squillarum</name>
    <dbReference type="NCBI Taxonomy" id="2977320"/>
    <lineage>
        <taxon>Bacteria</taxon>
        <taxon>Pseudomonadati</taxon>
        <taxon>Pseudomonadota</taxon>
        <taxon>Betaproteobacteria</taxon>
        <taxon>Burkholderiales</taxon>
        <taxon>Comamonadaceae</taxon>
        <taxon>Comamonas</taxon>
    </lineage>
</organism>
<evidence type="ECO:0000313" key="8">
    <source>
        <dbReference type="Proteomes" id="UP001058290"/>
    </source>
</evidence>
<dbReference type="EMBL" id="CP104377">
    <property type="protein sequence ID" value="UXC19509.1"/>
    <property type="molecule type" value="Genomic_DNA"/>
</dbReference>
<reference evidence="7" key="1">
    <citation type="submission" date="2022-09" db="EMBL/GenBank/DDBJ databases">
        <title>Bacterial diversity in gut of crayfish and pufferfish.</title>
        <authorList>
            <person name="Huang Y."/>
        </authorList>
    </citation>
    <scope>NUCLEOTIDE SEQUENCE</scope>
    <source>
        <strain evidence="7">PR12</strain>
    </source>
</reference>
<evidence type="ECO:0000313" key="7">
    <source>
        <dbReference type="EMBL" id="UXC19509.1"/>
    </source>
</evidence>
<dbReference type="PANTHER" id="PTHR43808:SF10">
    <property type="entry name" value="BLL3749 PROTEIN"/>
    <property type="match status" value="1"/>
</dbReference>
<keyword evidence="3" id="KW-0378">Hydrolase</keyword>
<dbReference type="Pfam" id="PF01546">
    <property type="entry name" value="Peptidase_M20"/>
    <property type="match status" value="1"/>
</dbReference>
<evidence type="ECO:0000259" key="6">
    <source>
        <dbReference type="Pfam" id="PF07687"/>
    </source>
</evidence>
<dbReference type="InterPro" id="IPR002933">
    <property type="entry name" value="Peptidase_M20"/>
</dbReference>
<evidence type="ECO:0000256" key="4">
    <source>
        <dbReference type="ARBA" id="ARBA00022833"/>
    </source>
</evidence>
<keyword evidence="8" id="KW-1185">Reference proteome</keyword>
<dbReference type="InterPro" id="IPR050072">
    <property type="entry name" value="Peptidase_M20A"/>
</dbReference>
<keyword evidence="2" id="KW-0479">Metal-binding</keyword>
<dbReference type="Gene3D" id="3.40.630.10">
    <property type="entry name" value="Zn peptidases"/>
    <property type="match status" value="1"/>
</dbReference>
<proteinExistence type="predicted"/>
<evidence type="ECO:0000256" key="1">
    <source>
        <dbReference type="ARBA" id="ARBA00001947"/>
    </source>
</evidence>
<dbReference type="Proteomes" id="UP001058290">
    <property type="component" value="Chromosome"/>
</dbReference>
<feature type="domain" description="Peptidase M20 dimerisation" evidence="6">
    <location>
        <begin position="228"/>
        <end position="328"/>
    </location>
</feature>
<dbReference type="CDD" id="cd03885">
    <property type="entry name" value="M20_CPDG2"/>
    <property type="match status" value="1"/>
</dbReference>
<protein>
    <submittedName>
        <fullName evidence="7">Glutamate carboxypeptidase</fullName>
    </submittedName>
</protein>
<dbReference type="Gene3D" id="3.30.70.360">
    <property type="match status" value="1"/>
</dbReference>
<evidence type="ECO:0000256" key="2">
    <source>
        <dbReference type="ARBA" id="ARBA00022723"/>
    </source>
</evidence>
<dbReference type="PIRSF" id="PIRSF037238">
    <property type="entry name" value="Carboxypeptidase_G2"/>
    <property type="match status" value="1"/>
</dbReference>
<dbReference type="InterPro" id="IPR011650">
    <property type="entry name" value="Peptidase_M20_dimer"/>
</dbReference>
<keyword evidence="7" id="KW-0121">Carboxypeptidase</keyword>
<dbReference type="GO" id="GO:0004180">
    <property type="term" value="F:carboxypeptidase activity"/>
    <property type="evidence" value="ECO:0007669"/>
    <property type="project" value="UniProtKB-KW"/>
</dbReference>
<dbReference type="SUPFAM" id="SSF53187">
    <property type="entry name" value="Zn-dependent exopeptidases"/>
    <property type="match status" value="1"/>
</dbReference>
<sequence length="437" mass="46996">MPDRPSARSLAAHCLWLALACAAPVHAQTQAHMPAQAQPAVYVAAQAEQTPMLATLKNLVHIESGSRDYGGVSYIAQVAAERLKALGGEVQIIPATDVVRLEDTPEQVGPMVQAIFKGRGQSRIMMIAHMDTVYQRGDVDKQPFRIEGDRVYGLGVEDEKQGVALVLHSIAMLQKVGYDSFGEITVLFNSDEEISSPGSRRLISALARDQDAIFSFESGGLQGSLHLATSGIGAMFLDVQGKSSHAGAKPEAGVNALYELSHQLLQMRDLSQPDNGLKLNWTIAQAGTSRNVVPPHAQAQADVRALRAQDFQALQDAVQEKIKNRLLEGSQVTARFELRRPPMQASDAARRIAAQAQTIYREELGLPLHVNDVALGGGTDAAFAALNTRGGVVEGMGVCGYGAHDMYGEYILLDCIAPRLYLVARMVMALSEPPTAP</sequence>
<comment type="cofactor">
    <cofactor evidence="1">
        <name>Zn(2+)</name>
        <dbReference type="ChEBI" id="CHEBI:29105"/>
    </cofactor>
</comment>
<feature type="chain" id="PRO_5045661571" evidence="5">
    <location>
        <begin position="28"/>
        <end position="437"/>
    </location>
</feature>
<accession>A0ABY6A1R8</accession>
<gene>
    <name evidence="7" type="ORF">N4T19_05150</name>
</gene>